<dbReference type="Pfam" id="PF00067">
    <property type="entry name" value="p450"/>
    <property type="match status" value="1"/>
</dbReference>
<dbReference type="GO" id="GO:0020037">
    <property type="term" value="F:heme binding"/>
    <property type="evidence" value="ECO:0007669"/>
    <property type="project" value="InterPro"/>
</dbReference>
<evidence type="ECO:0000256" key="5">
    <source>
        <dbReference type="ARBA" id="ARBA00022617"/>
    </source>
</evidence>
<dbReference type="GO" id="GO:0046701">
    <property type="term" value="P:insecticide catabolic process"/>
    <property type="evidence" value="ECO:0007669"/>
    <property type="project" value="TreeGrafter"/>
</dbReference>
<evidence type="ECO:0000256" key="12">
    <source>
        <dbReference type="ARBA" id="ARBA00023136"/>
    </source>
</evidence>
<organism evidence="16 17">
    <name type="scientific">Lucilia cuprina</name>
    <name type="common">Green bottle fly</name>
    <name type="synonym">Australian sheep blowfly</name>
    <dbReference type="NCBI Taxonomy" id="7375"/>
    <lineage>
        <taxon>Eukaryota</taxon>
        <taxon>Metazoa</taxon>
        <taxon>Ecdysozoa</taxon>
        <taxon>Arthropoda</taxon>
        <taxon>Hexapoda</taxon>
        <taxon>Insecta</taxon>
        <taxon>Pterygota</taxon>
        <taxon>Neoptera</taxon>
        <taxon>Endopterygota</taxon>
        <taxon>Diptera</taxon>
        <taxon>Brachycera</taxon>
        <taxon>Muscomorpha</taxon>
        <taxon>Oestroidea</taxon>
        <taxon>Calliphoridae</taxon>
        <taxon>Luciliinae</taxon>
        <taxon>Lucilia</taxon>
    </lineage>
</organism>
<dbReference type="PROSITE" id="PS00086">
    <property type="entry name" value="CYTOCHROME_P450"/>
    <property type="match status" value="1"/>
</dbReference>
<evidence type="ECO:0000256" key="1">
    <source>
        <dbReference type="ARBA" id="ARBA00001971"/>
    </source>
</evidence>
<dbReference type="GO" id="GO:0016705">
    <property type="term" value="F:oxidoreductase activity, acting on paired donors, with incorporation or reduction of molecular oxygen"/>
    <property type="evidence" value="ECO:0007669"/>
    <property type="project" value="InterPro"/>
</dbReference>
<dbReference type="SUPFAM" id="SSF48264">
    <property type="entry name" value="Cytochrome P450"/>
    <property type="match status" value="1"/>
</dbReference>
<dbReference type="InterPro" id="IPR002401">
    <property type="entry name" value="Cyt_P450_E_grp-I"/>
</dbReference>
<dbReference type="OrthoDB" id="2789670at2759"/>
<gene>
    <name evidence="16" type="ORF">FF38_07377</name>
</gene>
<keyword evidence="9 14" id="KW-0560">Oxidoreductase</keyword>
<dbReference type="CDD" id="cd11056">
    <property type="entry name" value="CYP6-like"/>
    <property type="match status" value="1"/>
</dbReference>
<keyword evidence="15" id="KW-0812">Transmembrane</keyword>
<dbReference type="FunFam" id="1.10.630.10:FF:000042">
    <property type="entry name" value="Cytochrome P450"/>
    <property type="match status" value="1"/>
</dbReference>
<dbReference type="GO" id="GO:0004497">
    <property type="term" value="F:monooxygenase activity"/>
    <property type="evidence" value="ECO:0007669"/>
    <property type="project" value="UniProtKB-KW"/>
</dbReference>
<evidence type="ECO:0000256" key="7">
    <source>
        <dbReference type="ARBA" id="ARBA00022824"/>
    </source>
</evidence>
<comment type="subcellular location">
    <subcellularLocation>
        <location evidence="3">Endoplasmic reticulum membrane</location>
        <topology evidence="3">Peripheral membrane protein</topology>
    </subcellularLocation>
    <subcellularLocation>
        <location evidence="2">Microsome membrane</location>
        <topology evidence="2">Peripheral membrane protein</topology>
    </subcellularLocation>
</comment>
<sequence>MIASSILIFITCILGLVYYWCKHTYSYWQRKGIPYIKPTPIIGNTKEAFQLKTSFGLHLSDIYNDPKVADEAVVGIYTFNQPGLIVREPELLKSILIKDFHYFNNRFSKCDPHGDALGNSNLFFARDSYWKDLRTKISPVFTSGKIKQMYPLMMEVSSQLEHHLAQKGERFQAEVKEICALFTTDLIATIAFGINANSLKNPDGEFRTHCRKIFLFNIPRALEFSIAFFLPKLVSLFRVKLFTPEFSNFLRSTIKYVMQERENSGKLRNDLIDILVAIKKEVATGNINEAIAKNPDVLVAQAAVFLTAGFETSSSTMTFTLFELAKRPDLQERLREEINEALLKENGNLSYETITTLEYLNMVVEEVLRLYPILPFLDRQHNRPAGEKQGFSLKPYYDYTLPDDMAVYIPIFGIQRDPKHWPNPNTFDPERFSPENKKQHNSMTYMPFGSGPHNCIGMRIGLLQTKIGLVHILKNHKVELCAETPTKSIFDPKAFLLQYENGVPLNVIRDNLYDKNILVK</sequence>
<keyword evidence="6 13" id="KW-0479">Metal-binding</keyword>
<reference evidence="16 17" key="1">
    <citation type="journal article" date="2015" name="Nat. Commun.">
        <title>Lucilia cuprina genome unlocks parasitic fly biology to underpin future interventions.</title>
        <authorList>
            <person name="Anstead C.A."/>
            <person name="Korhonen P.K."/>
            <person name="Young N.D."/>
            <person name="Hall R.S."/>
            <person name="Jex A.R."/>
            <person name="Murali S.C."/>
            <person name="Hughes D.S."/>
            <person name="Lee S.F."/>
            <person name="Perry T."/>
            <person name="Stroehlein A.J."/>
            <person name="Ansell B.R."/>
            <person name="Breugelmans B."/>
            <person name="Hofmann A."/>
            <person name="Qu J."/>
            <person name="Dugan S."/>
            <person name="Lee S.L."/>
            <person name="Chao H."/>
            <person name="Dinh H."/>
            <person name="Han Y."/>
            <person name="Doddapaneni H.V."/>
            <person name="Worley K.C."/>
            <person name="Muzny D.M."/>
            <person name="Ioannidis P."/>
            <person name="Waterhouse R.M."/>
            <person name="Zdobnov E.M."/>
            <person name="James P.J."/>
            <person name="Bagnall N.H."/>
            <person name="Kotze A.C."/>
            <person name="Gibbs R.A."/>
            <person name="Richards S."/>
            <person name="Batterham P."/>
            <person name="Gasser R.B."/>
        </authorList>
    </citation>
    <scope>NUCLEOTIDE SEQUENCE [LARGE SCALE GENOMIC DNA]</scope>
    <source>
        <strain evidence="16 17">LS</strain>
        <tissue evidence="16">Full body</tissue>
    </source>
</reference>
<dbReference type="PANTHER" id="PTHR24292">
    <property type="entry name" value="CYTOCHROME P450"/>
    <property type="match status" value="1"/>
</dbReference>
<evidence type="ECO:0000313" key="16">
    <source>
        <dbReference type="EMBL" id="KNC28891.1"/>
    </source>
</evidence>
<evidence type="ECO:0000256" key="4">
    <source>
        <dbReference type="ARBA" id="ARBA00010617"/>
    </source>
</evidence>
<dbReference type="GO" id="GO:0005789">
    <property type="term" value="C:endoplasmic reticulum membrane"/>
    <property type="evidence" value="ECO:0007669"/>
    <property type="project" value="UniProtKB-SubCell"/>
</dbReference>
<dbReference type="OMA" id="GRCDPHG"/>
<evidence type="ECO:0000256" key="10">
    <source>
        <dbReference type="ARBA" id="ARBA00023004"/>
    </source>
</evidence>
<dbReference type="GO" id="GO:0046680">
    <property type="term" value="P:response to DDT"/>
    <property type="evidence" value="ECO:0007669"/>
    <property type="project" value="TreeGrafter"/>
</dbReference>
<accession>A0A0L0C9G6</accession>
<keyword evidence="17" id="KW-1185">Reference proteome</keyword>
<evidence type="ECO:0000256" key="9">
    <source>
        <dbReference type="ARBA" id="ARBA00023002"/>
    </source>
</evidence>
<name>A0A0L0C9G6_LUCCU</name>
<evidence type="ECO:0000256" key="14">
    <source>
        <dbReference type="RuleBase" id="RU000461"/>
    </source>
</evidence>
<evidence type="ECO:0000256" key="11">
    <source>
        <dbReference type="ARBA" id="ARBA00023033"/>
    </source>
</evidence>
<dbReference type="AlphaFoldDB" id="A0A0L0C9G6"/>
<protein>
    <submittedName>
        <fullName evidence="16">Cytochrome P450 6g1</fullName>
    </submittedName>
</protein>
<keyword evidence="11 14" id="KW-0503">Monooxygenase</keyword>
<dbReference type="Proteomes" id="UP000037069">
    <property type="component" value="Unassembled WGS sequence"/>
</dbReference>
<keyword evidence="15" id="KW-1133">Transmembrane helix</keyword>
<feature type="transmembrane region" description="Helical" evidence="15">
    <location>
        <begin position="6"/>
        <end position="21"/>
    </location>
</feature>
<dbReference type="EMBL" id="JRES01000735">
    <property type="protein sequence ID" value="KNC28891.1"/>
    <property type="molecule type" value="Genomic_DNA"/>
</dbReference>
<dbReference type="InterPro" id="IPR001128">
    <property type="entry name" value="Cyt_P450"/>
</dbReference>
<keyword evidence="12 15" id="KW-0472">Membrane</keyword>
<evidence type="ECO:0000256" key="3">
    <source>
        <dbReference type="ARBA" id="ARBA00004406"/>
    </source>
</evidence>
<comment type="similarity">
    <text evidence="4 14">Belongs to the cytochrome P450 family.</text>
</comment>
<dbReference type="GO" id="GO:0005506">
    <property type="term" value="F:iron ion binding"/>
    <property type="evidence" value="ECO:0007669"/>
    <property type="project" value="InterPro"/>
</dbReference>
<proteinExistence type="inferred from homology"/>
<keyword evidence="5 13" id="KW-0349">Heme</keyword>
<dbReference type="PRINTS" id="PR00385">
    <property type="entry name" value="P450"/>
</dbReference>
<dbReference type="STRING" id="7375.A0A0L0C9G6"/>
<evidence type="ECO:0000256" key="8">
    <source>
        <dbReference type="ARBA" id="ARBA00022848"/>
    </source>
</evidence>
<dbReference type="InterPro" id="IPR050476">
    <property type="entry name" value="Insect_CytP450_Detox"/>
</dbReference>
<comment type="caution">
    <text evidence="16">The sequence shown here is derived from an EMBL/GenBank/DDBJ whole genome shotgun (WGS) entry which is preliminary data.</text>
</comment>
<dbReference type="Gene3D" id="1.10.630.10">
    <property type="entry name" value="Cytochrome P450"/>
    <property type="match status" value="1"/>
</dbReference>
<keyword evidence="8" id="KW-0492">Microsome</keyword>
<dbReference type="InterPro" id="IPR017972">
    <property type="entry name" value="Cyt_P450_CS"/>
</dbReference>
<evidence type="ECO:0000313" key="17">
    <source>
        <dbReference type="Proteomes" id="UP000037069"/>
    </source>
</evidence>
<dbReference type="InterPro" id="IPR036396">
    <property type="entry name" value="Cyt_P450_sf"/>
</dbReference>
<evidence type="ECO:0000256" key="13">
    <source>
        <dbReference type="PIRSR" id="PIRSR602401-1"/>
    </source>
</evidence>
<keyword evidence="7" id="KW-0256">Endoplasmic reticulum</keyword>
<evidence type="ECO:0000256" key="6">
    <source>
        <dbReference type="ARBA" id="ARBA00022723"/>
    </source>
</evidence>
<dbReference type="PANTHER" id="PTHR24292:SF45">
    <property type="entry name" value="CYTOCHROME P450 6G1-RELATED"/>
    <property type="match status" value="1"/>
</dbReference>
<feature type="binding site" description="axial binding residue" evidence="13">
    <location>
        <position position="455"/>
    </location>
    <ligand>
        <name>heme</name>
        <dbReference type="ChEBI" id="CHEBI:30413"/>
    </ligand>
    <ligandPart>
        <name>Fe</name>
        <dbReference type="ChEBI" id="CHEBI:18248"/>
    </ligandPart>
</feature>
<keyword evidence="10 13" id="KW-0408">Iron</keyword>
<dbReference type="PRINTS" id="PR00463">
    <property type="entry name" value="EP450I"/>
</dbReference>
<evidence type="ECO:0000256" key="15">
    <source>
        <dbReference type="SAM" id="Phobius"/>
    </source>
</evidence>
<evidence type="ECO:0000256" key="2">
    <source>
        <dbReference type="ARBA" id="ARBA00004174"/>
    </source>
</evidence>
<comment type="cofactor">
    <cofactor evidence="1 13">
        <name>heme</name>
        <dbReference type="ChEBI" id="CHEBI:30413"/>
    </cofactor>
</comment>